<evidence type="ECO:0000313" key="1">
    <source>
        <dbReference type="EMBL" id="OJF14554.1"/>
    </source>
</evidence>
<sequence length="158" mass="17820">MSDFVPVPVPAHLVTDVMAYIARRTSGQQAERTDEELMVSNRYGRFPDWPVERLRQVLLSAEAGPRAMADVLDALGPQPEEKVALSRLAAATGRKPDSIKSSLAAFTKWVKRELNDGTEPRNWPVNYQALPGEHVAKETHYWITAVTAERWLRLRRDG</sequence>
<dbReference type="Proteomes" id="UP000182486">
    <property type="component" value="Unassembled WGS sequence"/>
</dbReference>
<evidence type="ECO:0000313" key="2">
    <source>
        <dbReference type="Proteomes" id="UP000182486"/>
    </source>
</evidence>
<dbReference type="RefSeq" id="WP_071804625.1">
    <property type="nucleotide sequence ID" value="NZ_MEIA01000096.1"/>
</dbReference>
<gene>
    <name evidence="1" type="ORF">BG844_09495</name>
</gene>
<comment type="caution">
    <text evidence="1">The sequence shown here is derived from an EMBL/GenBank/DDBJ whole genome shotgun (WGS) entry which is preliminary data.</text>
</comment>
<name>A0A1K0GBD3_9ACTN</name>
<proteinExistence type="predicted"/>
<dbReference type="EMBL" id="MEIA01000096">
    <property type="protein sequence ID" value="OJF14554.1"/>
    <property type="molecule type" value="Genomic_DNA"/>
</dbReference>
<protein>
    <submittedName>
        <fullName evidence="1">Uncharacterized protein</fullName>
    </submittedName>
</protein>
<reference evidence="1 2" key="1">
    <citation type="submission" date="2016-09" db="EMBL/GenBank/DDBJ databases">
        <title>Couchioplanes caeruleus draft genome sequence.</title>
        <authorList>
            <person name="Sheehan J."/>
            <person name="Caffrey P."/>
        </authorList>
    </citation>
    <scope>NUCLEOTIDE SEQUENCE [LARGE SCALE GENOMIC DNA]</scope>
    <source>
        <strain evidence="1 2">DSM 43634</strain>
    </source>
</reference>
<dbReference type="AlphaFoldDB" id="A0A1K0GBD3"/>
<organism evidence="1 2">
    <name type="scientific">Couchioplanes caeruleus subsp. caeruleus</name>
    <dbReference type="NCBI Taxonomy" id="56427"/>
    <lineage>
        <taxon>Bacteria</taxon>
        <taxon>Bacillati</taxon>
        <taxon>Actinomycetota</taxon>
        <taxon>Actinomycetes</taxon>
        <taxon>Micromonosporales</taxon>
        <taxon>Micromonosporaceae</taxon>
        <taxon>Couchioplanes</taxon>
    </lineage>
</organism>
<accession>A0A1K0GBD3</accession>
<keyword evidence="2" id="KW-1185">Reference proteome</keyword>